<evidence type="ECO:0000256" key="1">
    <source>
        <dbReference type="SAM" id="MobiDB-lite"/>
    </source>
</evidence>
<evidence type="ECO:0000313" key="3">
    <source>
        <dbReference type="Proteomes" id="UP000054567"/>
    </source>
</evidence>
<dbReference type="AlphaFoldDB" id="A0A0J6FJ30"/>
<gene>
    <name evidence="2" type="ORF">CPAG_06625</name>
</gene>
<accession>A0A0J6FJ30</accession>
<name>A0A0J6FJ30_COCPO</name>
<proteinExistence type="predicted"/>
<reference evidence="3" key="2">
    <citation type="journal article" date="2009" name="Genome Res.">
        <title>Comparative genomic analyses of the human fungal pathogens Coccidioides and their relatives.</title>
        <authorList>
            <person name="Sharpton T.J."/>
            <person name="Stajich J.E."/>
            <person name="Rounsley S.D."/>
            <person name="Gardner M.J."/>
            <person name="Wortman J.R."/>
            <person name="Jordar V.S."/>
            <person name="Maiti R."/>
            <person name="Kodira C.D."/>
            <person name="Neafsey D.E."/>
            <person name="Zeng Q."/>
            <person name="Hung C.-Y."/>
            <person name="McMahan C."/>
            <person name="Muszewska A."/>
            <person name="Grynberg M."/>
            <person name="Mandel M.A."/>
            <person name="Kellner E.M."/>
            <person name="Barker B.M."/>
            <person name="Galgiani J.N."/>
            <person name="Orbach M.J."/>
            <person name="Kirkland T.N."/>
            <person name="Cole G.T."/>
            <person name="Henn M.R."/>
            <person name="Birren B.W."/>
            <person name="Taylor J.W."/>
        </authorList>
    </citation>
    <scope>NUCLEOTIDE SEQUENCE [LARGE SCALE GENOMIC DNA]</scope>
    <source>
        <strain evidence="3">RMSCC 3488</strain>
    </source>
</reference>
<protein>
    <submittedName>
        <fullName evidence="2">Uncharacterized protein</fullName>
    </submittedName>
</protein>
<organism evidence="2 3">
    <name type="scientific">Coccidioides posadasii RMSCC 3488</name>
    <dbReference type="NCBI Taxonomy" id="454284"/>
    <lineage>
        <taxon>Eukaryota</taxon>
        <taxon>Fungi</taxon>
        <taxon>Dikarya</taxon>
        <taxon>Ascomycota</taxon>
        <taxon>Pezizomycotina</taxon>
        <taxon>Eurotiomycetes</taxon>
        <taxon>Eurotiomycetidae</taxon>
        <taxon>Onygenales</taxon>
        <taxon>Onygenaceae</taxon>
        <taxon>Coccidioides</taxon>
    </lineage>
</organism>
<evidence type="ECO:0000313" key="2">
    <source>
        <dbReference type="EMBL" id="KMM70313.1"/>
    </source>
</evidence>
<dbReference type="VEuPathDB" id="FungiDB:CPAG_06625"/>
<reference evidence="2 3" key="1">
    <citation type="submission" date="2007-06" db="EMBL/GenBank/DDBJ databases">
        <title>The Genome Sequence of Coccidioides posadasii RMSCC_3488.</title>
        <authorList>
            <consortium name="Coccidioides Genome Resources Consortium"/>
            <consortium name="The Broad Institute Genome Sequencing Platform"/>
            <person name="Henn M.R."/>
            <person name="Sykes S."/>
            <person name="Young S."/>
            <person name="Jaffe D."/>
            <person name="Berlin A."/>
            <person name="Alvarez P."/>
            <person name="Butler J."/>
            <person name="Gnerre S."/>
            <person name="Grabherr M."/>
            <person name="Mauceli E."/>
            <person name="Brockman W."/>
            <person name="Kodira C."/>
            <person name="Alvarado L."/>
            <person name="Zeng Q."/>
            <person name="Crawford M."/>
            <person name="Antoine C."/>
            <person name="Devon K."/>
            <person name="Galgiani J."/>
            <person name="Orsborn K."/>
            <person name="Lewis M.L."/>
            <person name="Nusbaum C."/>
            <person name="Galagan J."/>
            <person name="Birren B."/>
        </authorList>
    </citation>
    <scope>NUCLEOTIDE SEQUENCE [LARGE SCALE GENOMIC DNA]</scope>
    <source>
        <strain evidence="2 3">RMSCC 3488</strain>
    </source>
</reference>
<dbReference type="EMBL" id="DS268112">
    <property type="protein sequence ID" value="KMM70313.1"/>
    <property type="molecule type" value="Genomic_DNA"/>
</dbReference>
<reference evidence="3" key="3">
    <citation type="journal article" date="2010" name="Genome Res.">
        <title>Population genomic sequencing of Coccidioides fungi reveals recent hybridization and transposon control.</title>
        <authorList>
            <person name="Neafsey D.E."/>
            <person name="Barker B.M."/>
            <person name="Sharpton T.J."/>
            <person name="Stajich J.E."/>
            <person name="Park D.J."/>
            <person name="Whiston E."/>
            <person name="Hung C.-Y."/>
            <person name="McMahan C."/>
            <person name="White J."/>
            <person name="Sykes S."/>
            <person name="Heiman D."/>
            <person name="Young S."/>
            <person name="Zeng Q."/>
            <person name="Abouelleil A."/>
            <person name="Aftuck L."/>
            <person name="Bessette D."/>
            <person name="Brown A."/>
            <person name="FitzGerald M."/>
            <person name="Lui A."/>
            <person name="Macdonald J.P."/>
            <person name="Priest M."/>
            <person name="Orbach M.J."/>
            <person name="Galgiani J.N."/>
            <person name="Kirkland T.N."/>
            <person name="Cole G.T."/>
            <person name="Birren B.W."/>
            <person name="Henn M.R."/>
            <person name="Taylor J.W."/>
            <person name="Rounsley S.D."/>
        </authorList>
    </citation>
    <scope>NUCLEOTIDE SEQUENCE [LARGE SCALE GENOMIC DNA]</scope>
    <source>
        <strain evidence="3">RMSCC 3488</strain>
    </source>
</reference>
<feature type="region of interest" description="Disordered" evidence="1">
    <location>
        <begin position="17"/>
        <end position="44"/>
    </location>
</feature>
<dbReference type="Proteomes" id="UP000054567">
    <property type="component" value="Unassembled WGS sequence"/>
</dbReference>
<sequence>MQLIFKVARFASDSETEIVSEDEKVSDPTVTLSSELRGVGSPTL</sequence>